<accession>A0A3S2ULI3</accession>
<name>A0A3S2ULI3_9SPHI</name>
<organism evidence="2 3">
    <name type="scientific">Mucilaginibacter limnophilus</name>
    <dbReference type="NCBI Taxonomy" id="1932778"/>
    <lineage>
        <taxon>Bacteria</taxon>
        <taxon>Pseudomonadati</taxon>
        <taxon>Bacteroidota</taxon>
        <taxon>Sphingobacteriia</taxon>
        <taxon>Sphingobacteriales</taxon>
        <taxon>Sphingobacteriaceae</taxon>
        <taxon>Mucilaginibacter</taxon>
    </lineage>
</organism>
<evidence type="ECO:0000313" key="3">
    <source>
        <dbReference type="Proteomes" id="UP000282759"/>
    </source>
</evidence>
<evidence type="ECO:0000313" key="2">
    <source>
        <dbReference type="EMBL" id="RVT96466.1"/>
    </source>
</evidence>
<dbReference type="EMBL" id="SACK01000017">
    <property type="protein sequence ID" value="RVT96466.1"/>
    <property type="molecule type" value="Genomic_DNA"/>
</dbReference>
<dbReference type="PROSITE" id="PS50093">
    <property type="entry name" value="PKD"/>
    <property type="match status" value="1"/>
</dbReference>
<dbReference type="SMART" id="SM00089">
    <property type="entry name" value="PKD"/>
    <property type="match status" value="1"/>
</dbReference>
<reference evidence="2 3" key="1">
    <citation type="submission" date="2019-01" db="EMBL/GenBank/DDBJ databases">
        <authorList>
            <person name="Chen W.-M."/>
        </authorList>
    </citation>
    <scope>NUCLEOTIDE SEQUENCE [LARGE SCALE GENOMIC DNA]</scope>
    <source>
        <strain evidence="2 3">YBJ-36</strain>
    </source>
</reference>
<dbReference type="InterPro" id="IPR000601">
    <property type="entry name" value="PKD_dom"/>
</dbReference>
<dbReference type="InterPro" id="IPR035986">
    <property type="entry name" value="PKD_dom_sf"/>
</dbReference>
<dbReference type="InterPro" id="IPR013783">
    <property type="entry name" value="Ig-like_fold"/>
</dbReference>
<dbReference type="InterPro" id="IPR022409">
    <property type="entry name" value="PKD/Chitinase_dom"/>
</dbReference>
<keyword evidence="3" id="KW-1185">Reference proteome</keyword>
<dbReference type="SUPFAM" id="SSF49299">
    <property type="entry name" value="PKD domain"/>
    <property type="match status" value="1"/>
</dbReference>
<dbReference type="CDD" id="cd00146">
    <property type="entry name" value="PKD"/>
    <property type="match status" value="1"/>
</dbReference>
<dbReference type="AlphaFoldDB" id="A0A3S2ULI3"/>
<proteinExistence type="predicted"/>
<dbReference type="RefSeq" id="WP_127708604.1">
    <property type="nucleotide sequence ID" value="NZ_SACK01000017.1"/>
</dbReference>
<dbReference type="Gene3D" id="2.60.40.10">
    <property type="entry name" value="Immunoglobulins"/>
    <property type="match status" value="1"/>
</dbReference>
<comment type="caution">
    <text evidence="2">The sequence shown here is derived from an EMBL/GenBank/DDBJ whole genome shotgun (WGS) entry which is preliminary data.</text>
</comment>
<evidence type="ECO:0000259" key="1">
    <source>
        <dbReference type="PROSITE" id="PS50093"/>
    </source>
</evidence>
<dbReference type="PROSITE" id="PS51257">
    <property type="entry name" value="PROKAR_LIPOPROTEIN"/>
    <property type="match status" value="1"/>
</dbReference>
<dbReference type="Pfam" id="PF18911">
    <property type="entry name" value="PKD_4"/>
    <property type="match status" value="1"/>
</dbReference>
<protein>
    <submittedName>
        <fullName evidence="2">PKD domain-containing protein</fullName>
    </submittedName>
</protein>
<sequence length="289" mass="31747">MRNIKVFACMSLMLSSTLISSCKKDETKALTDLVYETAVEGYSVTFTTKTEGLSNVRWEFGDGETSTETNPTHTYPGKGKYVPTLYASVNGKSVEASTVLRIAKTTPVKIDDNSVDDWASVTSSIPLGPKKGVFNEVKMDFDGNYVYLYIDMNRKKSDGDIFDIYLDSDNNTGTGYLTGGIPDGGYDILMEGPFLTGNVDIFYNTGTDQTAWSWQVQTIADAYTVGTVKEAGTNVKFEVRFDRGKLKKGLDNTKGIRIAIQAVKGDWSAFIGYAPDEGSSSFFLDMNDE</sequence>
<dbReference type="Proteomes" id="UP000282759">
    <property type="component" value="Unassembled WGS sequence"/>
</dbReference>
<feature type="domain" description="PKD" evidence="1">
    <location>
        <begin position="57"/>
        <end position="88"/>
    </location>
</feature>
<dbReference type="OrthoDB" id="7443339at2"/>
<gene>
    <name evidence="2" type="ORF">EOD41_20305</name>
</gene>
<dbReference type="SUPFAM" id="SSF49344">
    <property type="entry name" value="CBD9-like"/>
    <property type="match status" value="1"/>
</dbReference>